<accession>A0A2A2T4Q6</accession>
<name>A0A2A2T4Q6_9BURK</name>
<dbReference type="RefSeq" id="WP_095995893.1">
    <property type="nucleotide sequence ID" value="NZ_NTBH01000007.1"/>
</dbReference>
<evidence type="ECO:0000313" key="2">
    <source>
        <dbReference type="Proteomes" id="UP000217780"/>
    </source>
</evidence>
<dbReference type="GeneID" id="93874800"/>
<evidence type="ECO:0000313" key="1">
    <source>
        <dbReference type="EMBL" id="PAX16484.1"/>
    </source>
</evidence>
<proteinExistence type="predicted"/>
<reference evidence="1 2" key="1">
    <citation type="submission" date="2017-08" db="EMBL/GenBank/DDBJ databases">
        <title>WGS of Clinical strains of the CDC Group NO-1 linked to zoonotic infections in humans.</title>
        <authorList>
            <person name="Bernier A.-M."/>
            <person name="Bernard K."/>
        </authorList>
    </citation>
    <scope>NUCLEOTIDE SEQUENCE [LARGE SCALE GENOMIC DNA]</scope>
    <source>
        <strain evidence="1 2">NML91-0035</strain>
    </source>
</reference>
<comment type="caution">
    <text evidence="1">The sequence shown here is derived from an EMBL/GenBank/DDBJ whole genome shotgun (WGS) entry which is preliminary data.</text>
</comment>
<gene>
    <name evidence="1" type="ORF">CLI92_09130</name>
</gene>
<dbReference type="EMBL" id="NTBI01000007">
    <property type="protein sequence ID" value="PAX16484.1"/>
    <property type="molecule type" value="Genomic_DNA"/>
</dbReference>
<dbReference type="AlphaFoldDB" id="A0A2A2T4Q6"/>
<sequence length="136" mass="14844">MGISINTQRAHMTRQLGDVVVVLTWVNDERAMVLLPAYRPGAPWFIVMDGAAWQYDDPRYLARAAAKAAEVLGMPGSAVKLAGIMHDHLDDLLTMPSAPPPEKTRATFGEMRMLADGKLVGGEEVRLDVPQGARYA</sequence>
<protein>
    <submittedName>
        <fullName evidence="1">Uncharacterized protein</fullName>
    </submittedName>
</protein>
<organism evidence="1 2">
    <name type="scientific">Vandammella animalimorsus</name>
    <dbReference type="NCBI Taxonomy" id="2029117"/>
    <lineage>
        <taxon>Bacteria</taxon>
        <taxon>Pseudomonadati</taxon>
        <taxon>Pseudomonadota</taxon>
        <taxon>Betaproteobacteria</taxon>
        <taxon>Burkholderiales</taxon>
        <taxon>Comamonadaceae</taxon>
        <taxon>Vandammella</taxon>
    </lineage>
</organism>
<dbReference type="Proteomes" id="UP000217780">
    <property type="component" value="Unassembled WGS sequence"/>
</dbReference>